<comment type="caution">
    <text evidence="1">The sequence shown here is derived from an EMBL/GenBank/DDBJ whole genome shotgun (WGS) entry which is preliminary data.</text>
</comment>
<dbReference type="EMBL" id="QNRR01000001">
    <property type="protein sequence ID" value="RBP47848.1"/>
    <property type="molecule type" value="Genomic_DNA"/>
</dbReference>
<accession>A0A366HX08</accession>
<proteinExistence type="predicted"/>
<protein>
    <submittedName>
        <fullName evidence="1">Cysteine-rich CPXCG protein</fullName>
    </submittedName>
</protein>
<sequence>MPTVTCPTCFEEFEVPAPYITEVPCTVDYDCEVCCRPMSIDFWEEDGEVVAQASGLAE</sequence>
<dbReference type="RefSeq" id="WP_113956749.1">
    <property type="nucleotide sequence ID" value="NZ_QNRR01000001.1"/>
</dbReference>
<evidence type="ECO:0000313" key="1">
    <source>
        <dbReference type="EMBL" id="RBP47848.1"/>
    </source>
</evidence>
<name>A0A366HX08_9BACT</name>
<keyword evidence="2" id="KW-1185">Reference proteome</keyword>
<dbReference type="OrthoDB" id="9814566at2"/>
<organism evidence="1 2">
    <name type="scientific">Roseimicrobium gellanilyticum</name>
    <dbReference type="NCBI Taxonomy" id="748857"/>
    <lineage>
        <taxon>Bacteria</taxon>
        <taxon>Pseudomonadati</taxon>
        <taxon>Verrucomicrobiota</taxon>
        <taxon>Verrucomicrobiia</taxon>
        <taxon>Verrucomicrobiales</taxon>
        <taxon>Verrucomicrobiaceae</taxon>
        <taxon>Roseimicrobium</taxon>
    </lineage>
</organism>
<gene>
    <name evidence="1" type="ORF">DES53_101648</name>
</gene>
<evidence type="ECO:0000313" key="2">
    <source>
        <dbReference type="Proteomes" id="UP000253426"/>
    </source>
</evidence>
<reference evidence="1 2" key="1">
    <citation type="submission" date="2018-06" db="EMBL/GenBank/DDBJ databases">
        <title>Genomic Encyclopedia of Type Strains, Phase IV (KMG-IV): sequencing the most valuable type-strain genomes for metagenomic binning, comparative biology and taxonomic classification.</title>
        <authorList>
            <person name="Goeker M."/>
        </authorList>
    </citation>
    <scope>NUCLEOTIDE SEQUENCE [LARGE SCALE GENOMIC DNA]</scope>
    <source>
        <strain evidence="1 2">DSM 25532</strain>
    </source>
</reference>
<dbReference type="Proteomes" id="UP000253426">
    <property type="component" value="Unassembled WGS sequence"/>
</dbReference>
<dbReference type="AlphaFoldDB" id="A0A366HX08"/>